<feature type="region of interest" description="Disordered" evidence="10">
    <location>
        <begin position="48"/>
        <end position="67"/>
    </location>
</feature>
<keyword evidence="3 7" id="KW-0547">Nucleotide-binding</keyword>
<dbReference type="InterPro" id="IPR045864">
    <property type="entry name" value="aa-tRNA-synth_II/BPL/LPL"/>
</dbReference>
<dbReference type="InterPro" id="IPR002314">
    <property type="entry name" value="aa-tRNA-synt_IIb"/>
</dbReference>
<dbReference type="GO" id="GO:0005737">
    <property type="term" value="C:cytoplasm"/>
    <property type="evidence" value="ECO:0007669"/>
    <property type="project" value="UniProtKB-SubCell"/>
</dbReference>
<keyword evidence="6 7" id="KW-0030">Aminoacyl-tRNA synthetase</keyword>
<evidence type="ECO:0000256" key="4">
    <source>
        <dbReference type="ARBA" id="ARBA00022840"/>
    </source>
</evidence>
<feature type="binding site" evidence="7">
    <location>
        <position position="281"/>
    </location>
    <ligand>
        <name>ATP</name>
        <dbReference type="ChEBI" id="CHEBI:30616"/>
    </ligand>
</feature>
<evidence type="ECO:0000256" key="8">
    <source>
        <dbReference type="PIRSR" id="PIRSR001529-1"/>
    </source>
</evidence>
<evidence type="ECO:0000313" key="13">
    <source>
        <dbReference type="Proteomes" id="UP000214646"/>
    </source>
</evidence>
<dbReference type="NCBIfam" id="TIGR00414">
    <property type="entry name" value="serS"/>
    <property type="match status" value="1"/>
</dbReference>
<dbReference type="Gene3D" id="3.30.930.10">
    <property type="entry name" value="Bira Bifunctional Protein, Domain 2"/>
    <property type="match status" value="1"/>
</dbReference>
<dbReference type="Pfam" id="PF00587">
    <property type="entry name" value="tRNA-synt_2b"/>
    <property type="match status" value="1"/>
</dbReference>
<dbReference type="GO" id="GO:0004828">
    <property type="term" value="F:serine-tRNA ligase activity"/>
    <property type="evidence" value="ECO:0007669"/>
    <property type="project" value="UniProtKB-UniRule"/>
</dbReference>
<keyword evidence="13" id="KW-1185">Reference proteome</keyword>
<comment type="similarity">
    <text evidence="7">Belongs to the class-II aminoacyl-tRNA synthetase family. Type-1 seryl-tRNA synthetase subfamily.</text>
</comment>
<dbReference type="InterPro" id="IPR010978">
    <property type="entry name" value="tRNA-bd_arm"/>
</dbReference>
<feature type="domain" description="Aminoacyl-transfer RNA synthetases class-II family profile" evidence="11">
    <location>
        <begin position="139"/>
        <end position="416"/>
    </location>
</feature>
<dbReference type="InterPro" id="IPR042103">
    <property type="entry name" value="SerRS_1_N_sf"/>
</dbReference>
<dbReference type="GO" id="GO:0005524">
    <property type="term" value="F:ATP binding"/>
    <property type="evidence" value="ECO:0007669"/>
    <property type="project" value="UniProtKB-UniRule"/>
</dbReference>
<protein>
    <recommendedName>
        <fullName evidence="7">Serine--tRNA ligase</fullName>
        <ecNumber evidence="7">6.1.1.11</ecNumber>
    </recommendedName>
    <alternativeName>
        <fullName evidence="7">Seryl-tRNA synthetase</fullName>
        <shortName evidence="7">SerRS</shortName>
    </alternativeName>
    <alternativeName>
        <fullName evidence="7">Seryl-tRNA(Ser/Sec) synthetase</fullName>
    </alternativeName>
</protein>
<feature type="binding site" evidence="8">
    <location>
        <position position="389"/>
    </location>
    <ligand>
        <name>L-serine</name>
        <dbReference type="ChEBI" id="CHEBI:33384"/>
    </ligand>
</feature>
<feature type="binding site" evidence="7">
    <location>
        <position position="391"/>
    </location>
    <ligand>
        <name>L-serine</name>
        <dbReference type="ChEBI" id="CHEBI:33384"/>
    </ligand>
</feature>
<evidence type="ECO:0000256" key="6">
    <source>
        <dbReference type="ARBA" id="ARBA00023146"/>
    </source>
</evidence>
<dbReference type="OrthoDB" id="9804647at2"/>
<comment type="caution">
    <text evidence="12">The sequence shown here is derived from an EMBL/GenBank/DDBJ whole genome shotgun (WGS) entry which is preliminary data.</text>
</comment>
<comment type="subcellular location">
    <subcellularLocation>
        <location evidence="7">Cytoplasm</location>
    </subcellularLocation>
</comment>
<evidence type="ECO:0000313" key="12">
    <source>
        <dbReference type="EMBL" id="OWK34861.1"/>
    </source>
</evidence>
<dbReference type="Gene3D" id="1.10.287.40">
    <property type="entry name" value="Serine-tRNA synthetase, tRNA binding domain"/>
    <property type="match status" value="1"/>
</dbReference>
<feature type="binding site" evidence="7">
    <location>
        <begin position="234"/>
        <end position="236"/>
    </location>
    <ligand>
        <name>L-serine</name>
        <dbReference type="ChEBI" id="CHEBI:33384"/>
    </ligand>
</feature>
<feature type="binding site" evidence="7 8">
    <location>
        <position position="288"/>
    </location>
    <ligand>
        <name>L-serine</name>
        <dbReference type="ChEBI" id="CHEBI:33384"/>
    </ligand>
</feature>
<dbReference type="InterPro" id="IPR015866">
    <property type="entry name" value="Ser-tRNA-synth_1_N"/>
</dbReference>
<evidence type="ECO:0000256" key="1">
    <source>
        <dbReference type="ARBA" id="ARBA00022490"/>
    </source>
</evidence>
<evidence type="ECO:0000256" key="5">
    <source>
        <dbReference type="ARBA" id="ARBA00022917"/>
    </source>
</evidence>
<evidence type="ECO:0000259" key="11">
    <source>
        <dbReference type="PROSITE" id="PS50862"/>
    </source>
</evidence>
<dbReference type="PANTHER" id="PTHR11778">
    <property type="entry name" value="SERYL-TRNA SYNTHETASE"/>
    <property type="match status" value="1"/>
</dbReference>
<feature type="binding site" evidence="7 9">
    <location>
        <begin position="355"/>
        <end position="358"/>
    </location>
    <ligand>
        <name>ATP</name>
        <dbReference type="ChEBI" id="CHEBI:30616"/>
    </ligand>
</feature>
<dbReference type="GO" id="GO:0016260">
    <property type="term" value="P:selenocysteine biosynthetic process"/>
    <property type="evidence" value="ECO:0007669"/>
    <property type="project" value="UniProtKB-UniRule"/>
</dbReference>
<reference evidence="13" key="1">
    <citation type="submission" date="2017-06" db="EMBL/GenBank/DDBJ databases">
        <title>Genome analysis of Fimbriiglobus ruber SP5, the first member of the order Planctomycetales with confirmed chitinolytic capability.</title>
        <authorList>
            <person name="Ravin N.V."/>
            <person name="Rakitin A.L."/>
            <person name="Ivanova A.A."/>
            <person name="Beletsky A.V."/>
            <person name="Kulichevskaya I.S."/>
            <person name="Mardanov A.V."/>
            <person name="Dedysh S.N."/>
        </authorList>
    </citation>
    <scope>NUCLEOTIDE SEQUENCE [LARGE SCALE GENOMIC DNA]</scope>
    <source>
        <strain evidence="13">SP5</strain>
    </source>
</reference>
<gene>
    <name evidence="7" type="primary">serS</name>
    <name evidence="12" type="ORF">FRUB_09703</name>
</gene>
<evidence type="ECO:0000256" key="9">
    <source>
        <dbReference type="PIRSR" id="PIRSR001529-2"/>
    </source>
</evidence>
<comment type="pathway">
    <text evidence="7">Aminoacyl-tRNA biosynthesis; selenocysteinyl-tRNA(Sec) biosynthesis; L-seryl-tRNA(Sec) from L-serine and tRNA(Sec): step 1/1.</text>
</comment>
<accession>A0A225CZV7</accession>
<dbReference type="PRINTS" id="PR00981">
    <property type="entry name" value="TRNASYNTHSER"/>
</dbReference>
<dbReference type="Pfam" id="PF02403">
    <property type="entry name" value="Seryl_tRNA_N"/>
    <property type="match status" value="1"/>
</dbReference>
<keyword evidence="5 7" id="KW-0648">Protein biosynthesis</keyword>
<comment type="domain">
    <text evidence="7">Consists of two distinct domains, a catalytic core and a N-terminal extension that is involved in tRNA binding.</text>
</comment>
<dbReference type="FunFam" id="3.30.930.10:FF:000055">
    <property type="entry name" value="Serine--tRNA ligase"/>
    <property type="match status" value="1"/>
</dbReference>
<evidence type="ECO:0000256" key="7">
    <source>
        <dbReference type="HAMAP-Rule" id="MF_00176"/>
    </source>
</evidence>
<organism evidence="12 13">
    <name type="scientific">Fimbriiglobus ruber</name>
    <dbReference type="NCBI Taxonomy" id="1908690"/>
    <lineage>
        <taxon>Bacteria</taxon>
        <taxon>Pseudomonadati</taxon>
        <taxon>Planctomycetota</taxon>
        <taxon>Planctomycetia</taxon>
        <taxon>Gemmatales</taxon>
        <taxon>Gemmataceae</taxon>
        <taxon>Fimbriiglobus</taxon>
    </lineage>
</organism>
<evidence type="ECO:0000256" key="10">
    <source>
        <dbReference type="SAM" id="MobiDB-lite"/>
    </source>
</evidence>
<keyword evidence="2 7" id="KW-0436">Ligase</keyword>
<dbReference type="SUPFAM" id="SSF55681">
    <property type="entry name" value="Class II aaRS and biotin synthetases"/>
    <property type="match status" value="1"/>
</dbReference>
<dbReference type="InterPro" id="IPR033729">
    <property type="entry name" value="SerRS_core"/>
</dbReference>
<keyword evidence="1 7" id="KW-0963">Cytoplasm</keyword>
<dbReference type="InterPro" id="IPR006195">
    <property type="entry name" value="aa-tRNA-synth_II"/>
</dbReference>
<feature type="binding site" evidence="9">
    <location>
        <begin position="281"/>
        <end position="284"/>
    </location>
    <ligand>
        <name>ATP</name>
        <dbReference type="ChEBI" id="CHEBI:30616"/>
    </ligand>
</feature>
<feature type="binding site" evidence="8">
    <location>
        <position position="234"/>
    </location>
    <ligand>
        <name>L-serine</name>
        <dbReference type="ChEBI" id="CHEBI:33384"/>
    </ligand>
</feature>
<dbReference type="AlphaFoldDB" id="A0A225CZV7"/>
<feature type="binding site" evidence="7 9">
    <location>
        <begin position="265"/>
        <end position="267"/>
    </location>
    <ligand>
        <name>ATP</name>
        <dbReference type="ChEBI" id="CHEBI:30616"/>
    </ligand>
</feature>
<keyword evidence="4 7" id="KW-0067">ATP-binding</keyword>
<dbReference type="RefSeq" id="WP_088260088.1">
    <property type="nucleotide sequence ID" value="NZ_NIDE01000019.1"/>
</dbReference>
<feature type="compositionally biased region" description="Polar residues" evidence="10">
    <location>
        <begin position="48"/>
        <end position="57"/>
    </location>
</feature>
<comment type="catalytic activity">
    <reaction evidence="7">
        <text>tRNA(Ser) + L-serine + ATP = L-seryl-tRNA(Ser) + AMP + diphosphate + H(+)</text>
        <dbReference type="Rhea" id="RHEA:12292"/>
        <dbReference type="Rhea" id="RHEA-COMP:9669"/>
        <dbReference type="Rhea" id="RHEA-COMP:9703"/>
        <dbReference type="ChEBI" id="CHEBI:15378"/>
        <dbReference type="ChEBI" id="CHEBI:30616"/>
        <dbReference type="ChEBI" id="CHEBI:33019"/>
        <dbReference type="ChEBI" id="CHEBI:33384"/>
        <dbReference type="ChEBI" id="CHEBI:78442"/>
        <dbReference type="ChEBI" id="CHEBI:78533"/>
        <dbReference type="ChEBI" id="CHEBI:456215"/>
        <dbReference type="EC" id="6.1.1.11"/>
    </reaction>
</comment>
<dbReference type="Proteomes" id="UP000214646">
    <property type="component" value="Unassembled WGS sequence"/>
</dbReference>
<dbReference type="GO" id="GO:0006434">
    <property type="term" value="P:seryl-tRNA aminoacylation"/>
    <property type="evidence" value="ECO:0007669"/>
    <property type="project" value="UniProtKB-UniRule"/>
</dbReference>
<dbReference type="SUPFAM" id="SSF46589">
    <property type="entry name" value="tRNA-binding arm"/>
    <property type="match status" value="1"/>
</dbReference>
<comment type="function">
    <text evidence="7">Catalyzes the attachment of serine to tRNA(Ser). Is also able to aminoacylate tRNA(Sec) with serine, to form the misacylated tRNA L-seryl-tRNA(Sec), which will be further converted into selenocysteinyl-tRNA(Sec).</text>
</comment>
<sequence>MLDAAFIRDNVEAVKQNCVNRAVKNAEVDRVVQLDAERKQIQRQYDSLKQEQNQISDQIKGAGKDKELRDSLVAKSRGMKEQLTGLEGQVKKLEDDLRAALHTIPNMTHPAAPVGTTAEDNKVVAVHGTLPTFDFKPKDHVDLFTALDLADMEAGAKVAGQKFYFLKNEGALLELALVQYAVSTLVKEGFTPVITPDLAKTSVMEGTGYMPRDSNPDTRQFYTIADTDLCLIATAEITIGGMHMDEILDEENLPRKYAGLSHCFRTEAGAAGRDTRGLYRVHQFTKVEMFAFCTPEQSDAIHEEIRAIEEKIFQGLGLPYHVIDTCTGDLGGPAYRKYDLEAWMPGRGTKGEYGEVTSTSNCTDYQARRLNIRYRQKEKKGTRFVHTLNGTAVACTRALVAILENYQQADGSVVVPEALRPWVGKDVIVPRVKK</sequence>
<comment type="subunit">
    <text evidence="7">Homodimer. The tRNA molecule binds across the dimer.</text>
</comment>
<dbReference type="UniPathway" id="UPA00906">
    <property type="reaction ID" value="UER00895"/>
</dbReference>
<dbReference type="EC" id="6.1.1.11" evidence="7"/>
<dbReference type="CDD" id="cd00770">
    <property type="entry name" value="SerRS_core"/>
    <property type="match status" value="1"/>
</dbReference>
<proteinExistence type="inferred from homology"/>
<feature type="site" description="Important for serine binding" evidence="8">
    <location>
        <position position="391"/>
    </location>
</feature>
<name>A0A225CZV7_9BACT</name>
<dbReference type="InterPro" id="IPR002317">
    <property type="entry name" value="Ser-tRNA-ligase_type_1"/>
</dbReference>
<evidence type="ECO:0000256" key="2">
    <source>
        <dbReference type="ARBA" id="ARBA00022598"/>
    </source>
</evidence>
<dbReference type="PROSITE" id="PS50862">
    <property type="entry name" value="AA_TRNA_LIGASE_II"/>
    <property type="match status" value="1"/>
</dbReference>
<dbReference type="PIRSF" id="PIRSF001529">
    <property type="entry name" value="Ser-tRNA-synth_IIa"/>
    <property type="match status" value="1"/>
</dbReference>
<comment type="catalytic activity">
    <reaction evidence="7">
        <text>tRNA(Sec) + L-serine + ATP = L-seryl-tRNA(Sec) + AMP + diphosphate + H(+)</text>
        <dbReference type="Rhea" id="RHEA:42580"/>
        <dbReference type="Rhea" id="RHEA-COMP:9742"/>
        <dbReference type="Rhea" id="RHEA-COMP:10128"/>
        <dbReference type="ChEBI" id="CHEBI:15378"/>
        <dbReference type="ChEBI" id="CHEBI:30616"/>
        <dbReference type="ChEBI" id="CHEBI:33019"/>
        <dbReference type="ChEBI" id="CHEBI:33384"/>
        <dbReference type="ChEBI" id="CHEBI:78442"/>
        <dbReference type="ChEBI" id="CHEBI:78533"/>
        <dbReference type="ChEBI" id="CHEBI:456215"/>
        <dbReference type="EC" id="6.1.1.11"/>
    </reaction>
</comment>
<dbReference type="EMBL" id="NIDE01000019">
    <property type="protein sequence ID" value="OWK34861.1"/>
    <property type="molecule type" value="Genomic_DNA"/>
</dbReference>
<evidence type="ECO:0000256" key="3">
    <source>
        <dbReference type="ARBA" id="ARBA00022741"/>
    </source>
</evidence>
<feature type="binding site" evidence="8">
    <location>
        <position position="265"/>
    </location>
    <ligand>
        <name>L-serine</name>
        <dbReference type="ChEBI" id="CHEBI:33384"/>
    </ligand>
</feature>
<dbReference type="HAMAP" id="MF_00176">
    <property type="entry name" value="Ser_tRNA_synth_type1"/>
    <property type="match status" value="1"/>
</dbReference>